<feature type="transmembrane region" description="Helical" evidence="7">
    <location>
        <begin position="122"/>
        <end position="145"/>
    </location>
</feature>
<dbReference type="GO" id="GO:0055085">
    <property type="term" value="P:transmembrane transport"/>
    <property type="evidence" value="ECO:0007669"/>
    <property type="project" value="InterPro"/>
</dbReference>
<gene>
    <name evidence="9" type="ORF">SAMN04488118_108178</name>
</gene>
<keyword evidence="2" id="KW-0813">Transport</keyword>
<feature type="transmembrane region" description="Helical" evidence="7">
    <location>
        <begin position="316"/>
        <end position="334"/>
    </location>
</feature>
<name>A0A1G5R4M1_9RHOB</name>
<dbReference type="PROSITE" id="PS50928">
    <property type="entry name" value="ABC_TM1"/>
    <property type="match status" value="1"/>
</dbReference>
<feature type="transmembrane region" description="Helical" evidence="7">
    <location>
        <begin position="80"/>
        <end position="102"/>
    </location>
</feature>
<keyword evidence="10" id="KW-1185">Reference proteome</keyword>
<evidence type="ECO:0000256" key="4">
    <source>
        <dbReference type="ARBA" id="ARBA00022692"/>
    </source>
</evidence>
<evidence type="ECO:0000256" key="3">
    <source>
        <dbReference type="ARBA" id="ARBA00022475"/>
    </source>
</evidence>
<keyword evidence="3" id="KW-1003">Cell membrane</keyword>
<dbReference type="InterPro" id="IPR035906">
    <property type="entry name" value="MetI-like_sf"/>
</dbReference>
<feature type="transmembrane region" description="Helical" evidence="7">
    <location>
        <begin position="276"/>
        <end position="296"/>
    </location>
</feature>
<reference evidence="9 10" key="1">
    <citation type="submission" date="2016-10" db="EMBL/GenBank/DDBJ databases">
        <authorList>
            <person name="de Groot N.N."/>
        </authorList>
    </citation>
    <scope>NUCLEOTIDE SEQUENCE [LARGE SCALE GENOMIC DNA]</scope>
    <source>
        <strain evidence="9 10">U95</strain>
    </source>
</reference>
<dbReference type="STRING" id="1156985.SAMN04488118_108178"/>
<feature type="transmembrane region" description="Helical" evidence="7">
    <location>
        <begin position="371"/>
        <end position="391"/>
    </location>
</feature>
<sequence length="502" mass="52575">MASRLVTISTALIVAGMILLPVTAVLWRGGGFGSLGPADWAALRFTLTQAAVSALFSVVLAIPVARALARRRFWGREALIAVMGAPFILPVIVAILGLLAVFGGRGLINQALAPLGVPRLDIYGFHGVILAHVFFNLPLAVRLLLQGWLAIPAERFRLAASLNAPVWRVLEWPMLKQLVPGAFAVIFVICLGSFAVALTLGGGPRSTTLELAIYQAFRFDFDLGKAATLAVVQLCLGLVAGGIALRFAAKGGMGAGLDRRVARWDGHSIDARLGDVIWIVLAASFLLVPLLAVAVAGAPGLGDMPSLVWSAAGRSLILALGATLLTLALALPLLSRAGEAAALLGISVSGLVLGTGAFLLLQPIIRPADVALPVTMIVNALMALPFVLRILRPGLDSARQDFGHLGAALGLTGWHLWRVVYLPRLRRPLGFAAGLTAALSMGDLGVIMLFADGDSSTLPLQIYRLMGSYQMEAARGAAVLLLGLSLGLFWLFDKGGRSGAEA</sequence>
<dbReference type="AlphaFoldDB" id="A0A1G5R4M1"/>
<feature type="transmembrane region" description="Helical" evidence="7">
    <location>
        <begin position="429"/>
        <end position="451"/>
    </location>
</feature>
<dbReference type="Proteomes" id="UP000198767">
    <property type="component" value="Unassembled WGS sequence"/>
</dbReference>
<evidence type="ECO:0000259" key="8">
    <source>
        <dbReference type="PROSITE" id="PS50928"/>
    </source>
</evidence>
<dbReference type="Gene3D" id="1.10.3720.10">
    <property type="entry name" value="MetI-like"/>
    <property type="match status" value="2"/>
</dbReference>
<evidence type="ECO:0000313" key="10">
    <source>
        <dbReference type="Proteomes" id="UP000198767"/>
    </source>
</evidence>
<dbReference type="EMBL" id="FMWG01000008">
    <property type="protein sequence ID" value="SCZ69023.1"/>
    <property type="molecule type" value="Genomic_DNA"/>
</dbReference>
<feature type="transmembrane region" description="Helical" evidence="7">
    <location>
        <begin position="47"/>
        <end position="68"/>
    </location>
</feature>
<feature type="transmembrane region" description="Helical" evidence="7">
    <location>
        <begin position="5"/>
        <end position="27"/>
    </location>
</feature>
<protein>
    <submittedName>
        <fullName evidence="9">Thiamine transport system permease protein</fullName>
    </submittedName>
</protein>
<organism evidence="9 10">
    <name type="scientific">Epibacterium ulvae</name>
    <dbReference type="NCBI Taxonomy" id="1156985"/>
    <lineage>
        <taxon>Bacteria</taxon>
        <taxon>Pseudomonadati</taxon>
        <taxon>Pseudomonadota</taxon>
        <taxon>Alphaproteobacteria</taxon>
        <taxon>Rhodobacterales</taxon>
        <taxon>Roseobacteraceae</taxon>
        <taxon>Epibacterium</taxon>
    </lineage>
</organism>
<evidence type="ECO:0000256" key="5">
    <source>
        <dbReference type="ARBA" id="ARBA00022989"/>
    </source>
</evidence>
<keyword evidence="5 7" id="KW-1133">Transmembrane helix</keyword>
<evidence type="ECO:0000256" key="6">
    <source>
        <dbReference type="ARBA" id="ARBA00023136"/>
    </source>
</evidence>
<dbReference type="SUPFAM" id="SSF161098">
    <property type="entry name" value="MetI-like"/>
    <property type="match status" value="2"/>
</dbReference>
<dbReference type="RefSeq" id="WP_090219816.1">
    <property type="nucleotide sequence ID" value="NZ_FMWG01000008.1"/>
</dbReference>
<evidence type="ECO:0000256" key="7">
    <source>
        <dbReference type="SAM" id="Phobius"/>
    </source>
</evidence>
<feature type="transmembrane region" description="Helical" evidence="7">
    <location>
        <begin position="472"/>
        <end position="492"/>
    </location>
</feature>
<feature type="transmembrane region" description="Helical" evidence="7">
    <location>
        <begin position="178"/>
        <end position="200"/>
    </location>
</feature>
<dbReference type="GO" id="GO:0005886">
    <property type="term" value="C:plasma membrane"/>
    <property type="evidence" value="ECO:0007669"/>
    <property type="project" value="UniProtKB-SubCell"/>
</dbReference>
<feature type="transmembrane region" description="Helical" evidence="7">
    <location>
        <begin position="226"/>
        <end position="249"/>
    </location>
</feature>
<evidence type="ECO:0000313" key="9">
    <source>
        <dbReference type="EMBL" id="SCZ69023.1"/>
    </source>
</evidence>
<comment type="subcellular location">
    <subcellularLocation>
        <location evidence="1">Cell membrane</location>
        <topology evidence="1">Multi-pass membrane protein</topology>
    </subcellularLocation>
</comment>
<accession>A0A1G5R4M1</accession>
<feature type="domain" description="ABC transmembrane type-1" evidence="8">
    <location>
        <begin position="43"/>
        <end position="492"/>
    </location>
</feature>
<dbReference type="InterPro" id="IPR000515">
    <property type="entry name" value="MetI-like"/>
</dbReference>
<dbReference type="PANTHER" id="PTHR30183">
    <property type="entry name" value="MOLYBDENUM TRANSPORT SYSTEM PERMEASE PROTEIN MODB"/>
    <property type="match status" value="1"/>
</dbReference>
<evidence type="ECO:0000256" key="1">
    <source>
        <dbReference type="ARBA" id="ARBA00004651"/>
    </source>
</evidence>
<evidence type="ECO:0000256" key="2">
    <source>
        <dbReference type="ARBA" id="ARBA00022448"/>
    </source>
</evidence>
<proteinExistence type="predicted"/>
<feature type="transmembrane region" description="Helical" evidence="7">
    <location>
        <begin position="341"/>
        <end position="365"/>
    </location>
</feature>
<keyword evidence="4 7" id="KW-0812">Transmembrane</keyword>
<dbReference type="CDD" id="cd06261">
    <property type="entry name" value="TM_PBP2"/>
    <property type="match status" value="2"/>
</dbReference>
<dbReference type="OrthoDB" id="7066776at2"/>
<dbReference type="PANTHER" id="PTHR30183:SF9">
    <property type="entry name" value="THIAMINE TRANSPORT SYSTEM PERMEASE PROTEIN THIP"/>
    <property type="match status" value="1"/>
</dbReference>
<keyword evidence="6 7" id="KW-0472">Membrane</keyword>